<evidence type="ECO:0000256" key="9">
    <source>
        <dbReference type="ARBA" id="ARBA00023316"/>
    </source>
</evidence>
<comment type="function">
    <text evidence="10">Cell wall formation. Catalyzes the transfer of a GlcNAc subunit on undecaprenyl-pyrophosphoryl-MurNAc-pentapeptide (lipid intermediate I) to form undecaprenyl-pyrophosphoryl-MurNAc-(pentapeptide)GlcNAc (lipid intermediate II).</text>
</comment>
<dbReference type="NCBIfam" id="NF009102">
    <property type="entry name" value="PRK12446.1"/>
    <property type="match status" value="1"/>
</dbReference>
<name>A0A6V7REB9_9BACL</name>
<dbReference type="PANTHER" id="PTHR21015">
    <property type="entry name" value="UDP-N-ACETYLGLUCOSAMINE--N-ACETYLMURAMYL-(PENTAPEPTIDE) PYROPHOSPHORYL-UNDECAPRENOL N-ACETYLGLUCOSAMINE TRANSFERASE 1"/>
    <property type="match status" value="1"/>
</dbReference>
<dbReference type="GO" id="GO:0005886">
    <property type="term" value="C:plasma membrane"/>
    <property type="evidence" value="ECO:0007669"/>
    <property type="project" value="UniProtKB-SubCell"/>
</dbReference>
<dbReference type="Gene3D" id="3.40.50.2000">
    <property type="entry name" value="Glycogen Phosphorylase B"/>
    <property type="match status" value="2"/>
</dbReference>
<reference evidence="13 14" key="1">
    <citation type="submission" date="2020-07" db="EMBL/GenBank/DDBJ databases">
        <authorList>
            <person name="Criscuolo A."/>
        </authorList>
    </citation>
    <scope>NUCLEOTIDE SEQUENCE [LARGE SCALE GENOMIC DNA]</scope>
    <source>
        <strain evidence="13">CIP107946</strain>
    </source>
</reference>
<evidence type="ECO:0000256" key="10">
    <source>
        <dbReference type="HAMAP-Rule" id="MF_00033"/>
    </source>
</evidence>
<evidence type="ECO:0000259" key="11">
    <source>
        <dbReference type="Pfam" id="PF03033"/>
    </source>
</evidence>
<evidence type="ECO:0000256" key="2">
    <source>
        <dbReference type="ARBA" id="ARBA00022618"/>
    </source>
</evidence>
<comment type="subcellular location">
    <subcellularLocation>
        <location evidence="10">Cell membrane</location>
        <topology evidence="10">Peripheral membrane protein</topology>
        <orientation evidence="10">Cytoplasmic side</orientation>
    </subcellularLocation>
</comment>
<evidence type="ECO:0000259" key="12">
    <source>
        <dbReference type="Pfam" id="PF04101"/>
    </source>
</evidence>
<dbReference type="SUPFAM" id="SSF53756">
    <property type="entry name" value="UDP-Glycosyltransferase/glycogen phosphorylase"/>
    <property type="match status" value="1"/>
</dbReference>
<keyword evidence="14" id="KW-1185">Reference proteome</keyword>
<comment type="similarity">
    <text evidence="10">Belongs to the glycosyltransferase 28 family. MurG subfamily.</text>
</comment>
<dbReference type="AlphaFoldDB" id="A0A6V7REB9"/>
<comment type="caution">
    <text evidence="10">Lacks conserved residue(s) required for the propagation of feature annotation.</text>
</comment>
<dbReference type="GO" id="GO:0050511">
    <property type="term" value="F:undecaprenyldiphospho-muramoylpentapeptide beta-N-acetylglucosaminyltransferase activity"/>
    <property type="evidence" value="ECO:0007669"/>
    <property type="project" value="UniProtKB-UniRule"/>
</dbReference>
<dbReference type="EMBL" id="CAJEWB010000010">
    <property type="protein sequence ID" value="CAD2075492.1"/>
    <property type="molecule type" value="Genomic_DNA"/>
</dbReference>
<comment type="caution">
    <text evidence="13">The sequence shown here is derived from an EMBL/GenBank/DDBJ whole genome shotgun (WGS) entry which is preliminary data.</text>
</comment>
<keyword evidence="6 10" id="KW-0573">Peptidoglycan synthesis</keyword>
<dbReference type="GO" id="GO:0008360">
    <property type="term" value="P:regulation of cell shape"/>
    <property type="evidence" value="ECO:0007669"/>
    <property type="project" value="UniProtKB-KW"/>
</dbReference>
<dbReference type="CDD" id="cd03785">
    <property type="entry name" value="GT28_MurG"/>
    <property type="match status" value="1"/>
</dbReference>
<evidence type="ECO:0000256" key="5">
    <source>
        <dbReference type="ARBA" id="ARBA00022960"/>
    </source>
</evidence>
<dbReference type="InterPro" id="IPR006009">
    <property type="entry name" value="GlcNAc_MurG"/>
</dbReference>
<dbReference type="UniPathway" id="UPA00219"/>
<organism evidence="13 14">
    <name type="scientific">Phocicoccus pinnipedialis</name>
    <dbReference type="NCBI Taxonomy" id="110845"/>
    <lineage>
        <taxon>Bacteria</taxon>
        <taxon>Bacillati</taxon>
        <taxon>Bacillota</taxon>
        <taxon>Bacilli</taxon>
        <taxon>Bacillales</taxon>
        <taxon>Salinicoccaceae</taxon>
        <taxon>Phocicoccus</taxon>
    </lineage>
</organism>
<accession>A0A6V7REB9</accession>
<keyword evidence="8 10" id="KW-0131">Cell cycle</keyword>
<evidence type="ECO:0000313" key="13">
    <source>
        <dbReference type="EMBL" id="CAD2075492.1"/>
    </source>
</evidence>
<feature type="binding site" evidence="10">
    <location>
        <position position="198"/>
    </location>
    <ligand>
        <name>UDP-N-acetyl-alpha-D-glucosamine</name>
        <dbReference type="ChEBI" id="CHEBI:57705"/>
    </ligand>
</feature>
<dbReference type="InterPro" id="IPR007235">
    <property type="entry name" value="Glyco_trans_28_C"/>
</dbReference>
<keyword evidence="9 10" id="KW-0961">Cell wall biogenesis/degradation</keyword>
<proteinExistence type="inferred from homology"/>
<dbReference type="Proteomes" id="UP000588186">
    <property type="component" value="Unassembled WGS sequence"/>
</dbReference>
<dbReference type="HAMAP" id="MF_00033">
    <property type="entry name" value="MurG"/>
    <property type="match status" value="1"/>
</dbReference>
<gene>
    <name evidence="10 13" type="primary">murG</name>
    <name evidence="13" type="ORF">JEOPIN946_01031</name>
</gene>
<evidence type="ECO:0000256" key="6">
    <source>
        <dbReference type="ARBA" id="ARBA00022984"/>
    </source>
</evidence>
<keyword evidence="7 10" id="KW-0472">Membrane</keyword>
<dbReference type="InterPro" id="IPR004276">
    <property type="entry name" value="GlycoTrans_28_N"/>
</dbReference>
<dbReference type="RefSeq" id="WP_186077470.1">
    <property type="nucleotide sequence ID" value="NZ_CAJEWB010000010.1"/>
</dbReference>
<comment type="catalytic activity">
    <reaction evidence="10">
        <text>di-trans,octa-cis-undecaprenyl diphospho-N-acetyl-alpha-D-muramoyl-L-alanyl-D-glutamyl-meso-2,6-diaminopimeloyl-D-alanyl-D-alanine + UDP-N-acetyl-alpha-D-glucosamine = di-trans,octa-cis-undecaprenyl diphospho-[N-acetyl-alpha-D-glucosaminyl-(1-&gt;4)]-N-acetyl-alpha-D-muramoyl-L-alanyl-D-glutamyl-meso-2,6-diaminopimeloyl-D-alanyl-D-alanine + UDP + H(+)</text>
        <dbReference type="Rhea" id="RHEA:31227"/>
        <dbReference type="ChEBI" id="CHEBI:15378"/>
        <dbReference type="ChEBI" id="CHEBI:57705"/>
        <dbReference type="ChEBI" id="CHEBI:58223"/>
        <dbReference type="ChEBI" id="CHEBI:61387"/>
        <dbReference type="ChEBI" id="CHEBI:61388"/>
        <dbReference type="EC" id="2.4.1.227"/>
    </reaction>
</comment>
<evidence type="ECO:0000256" key="8">
    <source>
        <dbReference type="ARBA" id="ARBA00023306"/>
    </source>
</evidence>
<evidence type="ECO:0000256" key="4">
    <source>
        <dbReference type="ARBA" id="ARBA00022679"/>
    </source>
</evidence>
<dbReference type="PANTHER" id="PTHR21015:SF27">
    <property type="entry name" value="UDP-N-ACETYLGLUCOSAMINE--N-ACETYLMURAMYL-(PENTAPEPTIDE) PYROPHOSPHORYL-UNDECAPRENOL N-ACETYLGLUCOSAMINE TRANSFERASE"/>
    <property type="match status" value="1"/>
</dbReference>
<comment type="pathway">
    <text evidence="10">Cell wall biogenesis; peptidoglycan biosynthesis.</text>
</comment>
<feature type="binding site" evidence="10">
    <location>
        <position position="168"/>
    </location>
    <ligand>
        <name>UDP-N-acetyl-alpha-D-glucosamine</name>
        <dbReference type="ChEBI" id="CHEBI:57705"/>
    </ligand>
</feature>
<feature type="binding site" evidence="10">
    <location>
        <position position="292"/>
    </location>
    <ligand>
        <name>UDP-N-acetyl-alpha-D-glucosamine</name>
        <dbReference type="ChEBI" id="CHEBI:57705"/>
    </ligand>
</feature>
<evidence type="ECO:0000256" key="3">
    <source>
        <dbReference type="ARBA" id="ARBA00022676"/>
    </source>
</evidence>
<feature type="domain" description="Glycosyl transferase family 28 C-terminal" evidence="12">
    <location>
        <begin position="191"/>
        <end position="338"/>
    </location>
</feature>
<evidence type="ECO:0000256" key="1">
    <source>
        <dbReference type="ARBA" id="ARBA00022475"/>
    </source>
</evidence>
<evidence type="ECO:0000313" key="14">
    <source>
        <dbReference type="Proteomes" id="UP000588186"/>
    </source>
</evidence>
<keyword evidence="2 10" id="KW-0132">Cell division</keyword>
<dbReference type="GO" id="GO:0051301">
    <property type="term" value="P:cell division"/>
    <property type="evidence" value="ECO:0007669"/>
    <property type="project" value="UniProtKB-KW"/>
</dbReference>
<evidence type="ECO:0000256" key="7">
    <source>
        <dbReference type="ARBA" id="ARBA00023136"/>
    </source>
</evidence>
<dbReference type="Pfam" id="PF03033">
    <property type="entry name" value="Glyco_transf_28"/>
    <property type="match status" value="1"/>
</dbReference>
<keyword evidence="5 10" id="KW-0133">Cell shape</keyword>
<dbReference type="GO" id="GO:0071555">
    <property type="term" value="P:cell wall organization"/>
    <property type="evidence" value="ECO:0007669"/>
    <property type="project" value="UniProtKB-KW"/>
</dbReference>
<dbReference type="NCBIfam" id="TIGR01133">
    <property type="entry name" value="murG"/>
    <property type="match status" value="1"/>
</dbReference>
<dbReference type="GO" id="GO:0005975">
    <property type="term" value="P:carbohydrate metabolic process"/>
    <property type="evidence" value="ECO:0007669"/>
    <property type="project" value="InterPro"/>
</dbReference>
<keyword evidence="4 10" id="KW-0808">Transferase</keyword>
<dbReference type="GO" id="GO:0009252">
    <property type="term" value="P:peptidoglycan biosynthetic process"/>
    <property type="evidence" value="ECO:0007669"/>
    <property type="project" value="UniProtKB-UniRule"/>
</dbReference>
<keyword evidence="1 10" id="KW-1003">Cell membrane</keyword>
<feature type="domain" description="Glycosyltransferase family 28 N-terminal" evidence="11">
    <location>
        <begin position="8"/>
        <end position="145"/>
    </location>
</feature>
<dbReference type="EC" id="2.4.1.227" evidence="10"/>
<sequence>MSQEHKRVVLTGGGTVGHVILNKLLIPELINKNIEPVYIGSKTGIEKEVISTTGITYKQISSGKLRRYFSLENAVDVFRVMKGVFDARRILKKVKPEFVFSKGGFVTVPVVLAAKSLNIPVYIHESDITPGLANKIAGKFASKIFVTFEKTMQYVDNSKAEYIGPVIRDELKRGSESVGYELTGFNSSKETILIIGGSLGAKHINKFVRENLDELTKDYQVIHITGQNNIDHSIETCHYKQFEFVKSELAHLLSISDTVISRSGSNAIYEFLALRKPMILIPLPLSQSRGDQIENATYFEEQGFAIKLDEDDLTMDTLKNALIKINKERQSYVDRMDNFDVGITSLELVEKLVSEE</sequence>
<protein>
    <recommendedName>
        <fullName evidence="10">UDP-N-acetylglucosamine--N-acetylmuramyl-(pentapeptide) pyrophosphoryl-undecaprenol N-acetylglucosamine transferase</fullName>
        <ecNumber evidence="10">2.4.1.227</ecNumber>
    </recommendedName>
    <alternativeName>
        <fullName evidence="10">Undecaprenyl-PP-MurNAc-pentapeptide-UDPGlcNAc GlcNAc transferase</fullName>
    </alternativeName>
</protein>
<keyword evidence="3 10" id="KW-0328">Glycosyltransferase</keyword>
<dbReference type="Pfam" id="PF04101">
    <property type="entry name" value="Glyco_tran_28_C"/>
    <property type="match status" value="1"/>
</dbReference>